<dbReference type="Pfam" id="PF00126">
    <property type="entry name" value="HTH_1"/>
    <property type="match status" value="1"/>
</dbReference>
<organism evidence="6 7">
    <name type="scientific">Duganella guangzhouensis</name>
    <dbReference type="NCBI Taxonomy" id="2666084"/>
    <lineage>
        <taxon>Bacteria</taxon>
        <taxon>Pseudomonadati</taxon>
        <taxon>Pseudomonadota</taxon>
        <taxon>Betaproteobacteria</taxon>
        <taxon>Burkholderiales</taxon>
        <taxon>Oxalobacteraceae</taxon>
        <taxon>Telluria group</taxon>
        <taxon>Duganella</taxon>
    </lineage>
</organism>
<evidence type="ECO:0000259" key="5">
    <source>
        <dbReference type="PROSITE" id="PS50931"/>
    </source>
</evidence>
<keyword evidence="3" id="KW-0238">DNA-binding</keyword>
<dbReference type="EMBL" id="WKJK01000013">
    <property type="protein sequence ID" value="MRW92845.1"/>
    <property type="molecule type" value="Genomic_DNA"/>
</dbReference>
<comment type="caution">
    <text evidence="6">The sequence shown here is derived from an EMBL/GenBank/DDBJ whole genome shotgun (WGS) entry which is preliminary data.</text>
</comment>
<dbReference type="InterPro" id="IPR050389">
    <property type="entry name" value="LysR-type_TF"/>
</dbReference>
<evidence type="ECO:0000256" key="2">
    <source>
        <dbReference type="ARBA" id="ARBA00023015"/>
    </source>
</evidence>
<dbReference type="PROSITE" id="PS50931">
    <property type="entry name" value="HTH_LYSR"/>
    <property type="match status" value="1"/>
</dbReference>
<protein>
    <submittedName>
        <fullName evidence="6">LysR family transcriptional regulator</fullName>
    </submittedName>
</protein>
<dbReference type="RefSeq" id="WP_154380651.1">
    <property type="nucleotide sequence ID" value="NZ_WKJK01000013.1"/>
</dbReference>
<dbReference type="Pfam" id="PF03466">
    <property type="entry name" value="LysR_substrate"/>
    <property type="match status" value="1"/>
</dbReference>
<name>A0A6I2L3E6_9BURK</name>
<dbReference type="SUPFAM" id="SSF53850">
    <property type="entry name" value="Periplasmic binding protein-like II"/>
    <property type="match status" value="1"/>
</dbReference>
<dbReference type="PANTHER" id="PTHR30118:SF6">
    <property type="entry name" value="HTH-TYPE TRANSCRIPTIONAL REGULATOR LEUO"/>
    <property type="match status" value="1"/>
</dbReference>
<keyword evidence="4" id="KW-0804">Transcription</keyword>
<keyword evidence="7" id="KW-1185">Reference proteome</keyword>
<evidence type="ECO:0000313" key="6">
    <source>
        <dbReference type="EMBL" id="MRW92845.1"/>
    </source>
</evidence>
<dbReference type="Proteomes" id="UP000433309">
    <property type="component" value="Unassembled WGS sequence"/>
</dbReference>
<evidence type="ECO:0000256" key="3">
    <source>
        <dbReference type="ARBA" id="ARBA00023125"/>
    </source>
</evidence>
<feature type="domain" description="HTH lysR-type" evidence="5">
    <location>
        <begin position="6"/>
        <end position="63"/>
    </location>
</feature>
<evidence type="ECO:0000256" key="1">
    <source>
        <dbReference type="ARBA" id="ARBA00009437"/>
    </source>
</evidence>
<evidence type="ECO:0000313" key="7">
    <source>
        <dbReference type="Proteomes" id="UP000433309"/>
    </source>
</evidence>
<dbReference type="GO" id="GO:0003677">
    <property type="term" value="F:DNA binding"/>
    <property type="evidence" value="ECO:0007669"/>
    <property type="project" value="UniProtKB-KW"/>
</dbReference>
<dbReference type="SUPFAM" id="SSF46785">
    <property type="entry name" value="Winged helix' DNA-binding domain"/>
    <property type="match status" value="1"/>
</dbReference>
<dbReference type="InterPro" id="IPR000847">
    <property type="entry name" value="LysR_HTH_N"/>
</dbReference>
<dbReference type="Gene3D" id="1.10.10.10">
    <property type="entry name" value="Winged helix-like DNA-binding domain superfamily/Winged helix DNA-binding domain"/>
    <property type="match status" value="1"/>
</dbReference>
<proteinExistence type="inferred from homology"/>
<reference evidence="6 7" key="1">
    <citation type="submission" date="2019-11" db="EMBL/GenBank/DDBJ databases">
        <title>Novel species isolated from a subtropical stream in China.</title>
        <authorList>
            <person name="Lu H."/>
        </authorList>
    </citation>
    <scope>NUCLEOTIDE SEQUENCE [LARGE SCALE GENOMIC DNA]</scope>
    <source>
        <strain evidence="6 7">FT80W</strain>
    </source>
</reference>
<sequence length="308" mass="34398">MRLRGLDINLLICLDALLSEKNVSRAAEKTCRSQSAMSHSLARLRAIFEDELLTQVGRKLVTTALGNELAAPVRKLLLQFDALALIGAGFDIAKVEKTITIMATDYSGTVFFPELVRRVAAQAPGLRLHLRHTEQQWPELLERGEIDMIVLPQPFVLASQPHERLFSDQHQCIAWTGNSVLSGDTISREQYASMGHVLLEYAGGRTPTVNEYLLRQLGITRRAECVAPHFTQIPFMVAGTDRIATVPRRVAFMSSKYLPLKLLAMPVELPPLEMAVQYHQYQELDPVLGWLRAEMRAVGVSLDYLPAA</sequence>
<accession>A0A6I2L3E6</accession>
<evidence type="ECO:0000256" key="4">
    <source>
        <dbReference type="ARBA" id="ARBA00023163"/>
    </source>
</evidence>
<keyword evidence="2" id="KW-0805">Transcription regulation</keyword>
<dbReference type="InterPro" id="IPR036388">
    <property type="entry name" value="WH-like_DNA-bd_sf"/>
</dbReference>
<dbReference type="GO" id="GO:0003700">
    <property type="term" value="F:DNA-binding transcription factor activity"/>
    <property type="evidence" value="ECO:0007669"/>
    <property type="project" value="InterPro"/>
</dbReference>
<dbReference type="PANTHER" id="PTHR30118">
    <property type="entry name" value="HTH-TYPE TRANSCRIPTIONAL REGULATOR LEUO-RELATED"/>
    <property type="match status" value="1"/>
</dbReference>
<dbReference type="Gene3D" id="3.40.190.10">
    <property type="entry name" value="Periplasmic binding protein-like II"/>
    <property type="match status" value="2"/>
</dbReference>
<dbReference type="AlphaFoldDB" id="A0A6I2L3E6"/>
<dbReference type="InterPro" id="IPR036390">
    <property type="entry name" value="WH_DNA-bd_sf"/>
</dbReference>
<comment type="similarity">
    <text evidence="1">Belongs to the LysR transcriptional regulatory family.</text>
</comment>
<gene>
    <name evidence="6" type="ORF">GJ699_22865</name>
</gene>
<dbReference type="InterPro" id="IPR005119">
    <property type="entry name" value="LysR_subst-bd"/>
</dbReference>